<dbReference type="Pfam" id="PF03167">
    <property type="entry name" value="UDG"/>
    <property type="match status" value="1"/>
</dbReference>
<dbReference type="EMBL" id="BMHP01000002">
    <property type="protein sequence ID" value="GGD70660.1"/>
    <property type="molecule type" value="Genomic_DNA"/>
</dbReference>
<dbReference type="SMART" id="SM00986">
    <property type="entry name" value="UDG"/>
    <property type="match status" value="1"/>
</dbReference>
<dbReference type="GO" id="GO:0097510">
    <property type="term" value="P:base-excision repair, AP site formation via deaminated base removal"/>
    <property type="evidence" value="ECO:0007669"/>
    <property type="project" value="TreeGrafter"/>
</dbReference>
<gene>
    <name evidence="9 11" type="primary">ung</name>
    <name evidence="11" type="ORF">GCM10010911_30670</name>
</gene>
<evidence type="ECO:0000256" key="4">
    <source>
        <dbReference type="ARBA" id="ARBA00012030"/>
    </source>
</evidence>
<comment type="function">
    <text evidence="2 9">Excises uracil residues from the DNA which can arise as a result of misincorporation of dUMP residues by DNA polymerase or due to deamination of cytosine.</text>
</comment>
<keyword evidence="12" id="KW-1185">Reference proteome</keyword>
<dbReference type="InterPro" id="IPR036895">
    <property type="entry name" value="Uracil-DNA_glycosylase-like_sf"/>
</dbReference>
<keyword evidence="6 9" id="KW-0227">DNA damage</keyword>
<dbReference type="Proteomes" id="UP000612456">
    <property type="component" value="Unassembled WGS sequence"/>
</dbReference>
<evidence type="ECO:0000259" key="10">
    <source>
        <dbReference type="SMART" id="SM00986"/>
    </source>
</evidence>
<evidence type="ECO:0000313" key="11">
    <source>
        <dbReference type="EMBL" id="GGD70660.1"/>
    </source>
</evidence>
<dbReference type="NCBIfam" id="NF003589">
    <property type="entry name" value="PRK05254.1-2"/>
    <property type="match status" value="1"/>
</dbReference>
<dbReference type="FunFam" id="3.40.470.10:FF:000001">
    <property type="entry name" value="Uracil-DNA glycosylase"/>
    <property type="match status" value="1"/>
</dbReference>
<proteinExistence type="inferred from homology"/>
<sequence>MAAIFKNDWAAILDQELELPYYKELRAQLAEKYRGETIYPGMHDIFNALHYTSYEKTSVVILGQDPYHGPGQAHGLSFSVQPGVKAPPSLQNIFKELRDDVGCPIPDHGHLVSWAKQGVLLLNNVLTVQAGAAASHQGLGWERFTDAIIAALNKRETPVVFILWGKHAQEKAGAIDSDKHATIASAHPSPFAAHRGFFGSRPFSRANTFLRSNGRPEIDWCLPSLAELESAADQE</sequence>
<feature type="domain" description="Uracil-DNA glycosylase-like" evidence="10">
    <location>
        <begin position="50"/>
        <end position="210"/>
    </location>
</feature>
<dbReference type="HAMAP" id="MF_00148">
    <property type="entry name" value="UDG"/>
    <property type="match status" value="1"/>
</dbReference>
<evidence type="ECO:0000256" key="3">
    <source>
        <dbReference type="ARBA" id="ARBA00008184"/>
    </source>
</evidence>
<name>A0A917DV91_9BACL</name>
<evidence type="ECO:0000256" key="6">
    <source>
        <dbReference type="ARBA" id="ARBA00022763"/>
    </source>
</evidence>
<evidence type="ECO:0000256" key="1">
    <source>
        <dbReference type="ARBA" id="ARBA00001400"/>
    </source>
</evidence>
<dbReference type="NCBIfam" id="NF003592">
    <property type="entry name" value="PRK05254.1-5"/>
    <property type="match status" value="1"/>
</dbReference>
<evidence type="ECO:0000256" key="8">
    <source>
        <dbReference type="ARBA" id="ARBA00023204"/>
    </source>
</evidence>
<dbReference type="RefSeq" id="WP_188992804.1">
    <property type="nucleotide sequence ID" value="NZ_BMHP01000002.1"/>
</dbReference>
<dbReference type="InterPro" id="IPR002043">
    <property type="entry name" value="UDG_fam1"/>
</dbReference>
<dbReference type="EC" id="3.2.2.27" evidence="4 9"/>
<reference evidence="11" key="2">
    <citation type="submission" date="2020-09" db="EMBL/GenBank/DDBJ databases">
        <authorList>
            <person name="Sun Q."/>
            <person name="Zhou Y."/>
        </authorList>
    </citation>
    <scope>NUCLEOTIDE SEQUENCE</scope>
    <source>
        <strain evidence="11">CGMCC 1.15178</strain>
    </source>
</reference>
<dbReference type="PANTHER" id="PTHR11264:SF0">
    <property type="entry name" value="URACIL-DNA GLYCOSYLASE"/>
    <property type="match status" value="1"/>
</dbReference>
<reference evidence="11" key="1">
    <citation type="journal article" date="2014" name="Int. J. Syst. Evol. Microbiol.">
        <title>Complete genome sequence of Corynebacterium casei LMG S-19264T (=DSM 44701T), isolated from a smear-ripened cheese.</title>
        <authorList>
            <consortium name="US DOE Joint Genome Institute (JGI-PGF)"/>
            <person name="Walter F."/>
            <person name="Albersmeier A."/>
            <person name="Kalinowski J."/>
            <person name="Ruckert C."/>
        </authorList>
    </citation>
    <scope>NUCLEOTIDE SEQUENCE</scope>
    <source>
        <strain evidence="11">CGMCC 1.15178</strain>
    </source>
</reference>
<dbReference type="SMART" id="SM00987">
    <property type="entry name" value="UreE_C"/>
    <property type="match status" value="1"/>
</dbReference>
<keyword evidence="8 9" id="KW-0234">DNA repair</keyword>
<comment type="caution">
    <text evidence="11">The sequence shown here is derived from an EMBL/GenBank/DDBJ whole genome shotgun (WGS) entry which is preliminary data.</text>
</comment>
<organism evidence="11 12">
    <name type="scientific">Paenibacillus nasutitermitis</name>
    <dbReference type="NCBI Taxonomy" id="1652958"/>
    <lineage>
        <taxon>Bacteria</taxon>
        <taxon>Bacillati</taxon>
        <taxon>Bacillota</taxon>
        <taxon>Bacilli</taxon>
        <taxon>Bacillales</taxon>
        <taxon>Paenibacillaceae</taxon>
        <taxon>Paenibacillus</taxon>
    </lineage>
</organism>
<evidence type="ECO:0000313" key="12">
    <source>
        <dbReference type="Proteomes" id="UP000612456"/>
    </source>
</evidence>
<dbReference type="PANTHER" id="PTHR11264">
    <property type="entry name" value="URACIL-DNA GLYCOSYLASE"/>
    <property type="match status" value="1"/>
</dbReference>
<dbReference type="NCBIfam" id="NF003591">
    <property type="entry name" value="PRK05254.1-4"/>
    <property type="match status" value="1"/>
</dbReference>
<dbReference type="NCBIfam" id="NF003588">
    <property type="entry name" value="PRK05254.1-1"/>
    <property type="match status" value="1"/>
</dbReference>
<dbReference type="GO" id="GO:0005737">
    <property type="term" value="C:cytoplasm"/>
    <property type="evidence" value="ECO:0007669"/>
    <property type="project" value="UniProtKB-SubCell"/>
</dbReference>
<keyword evidence="7 9" id="KW-0378">Hydrolase</keyword>
<evidence type="ECO:0000256" key="7">
    <source>
        <dbReference type="ARBA" id="ARBA00022801"/>
    </source>
</evidence>
<dbReference type="AlphaFoldDB" id="A0A917DV91"/>
<keyword evidence="9" id="KW-0963">Cytoplasm</keyword>
<dbReference type="NCBIfam" id="TIGR00628">
    <property type="entry name" value="ung"/>
    <property type="match status" value="1"/>
</dbReference>
<dbReference type="InterPro" id="IPR005122">
    <property type="entry name" value="Uracil-DNA_glycosylase-like"/>
</dbReference>
<dbReference type="CDD" id="cd10027">
    <property type="entry name" value="UDG-F1-like"/>
    <property type="match status" value="1"/>
</dbReference>
<comment type="similarity">
    <text evidence="3 9">Belongs to the uracil-DNA glycosylase (UDG) superfamily. UNG family.</text>
</comment>
<comment type="subcellular location">
    <subcellularLocation>
        <location evidence="9">Cytoplasm</location>
    </subcellularLocation>
</comment>
<protein>
    <recommendedName>
        <fullName evidence="5 9">Uracil-DNA glycosylase</fullName>
        <shortName evidence="9">UDG</shortName>
        <ecNumber evidence="4 9">3.2.2.27</ecNumber>
    </recommendedName>
</protein>
<evidence type="ECO:0000256" key="2">
    <source>
        <dbReference type="ARBA" id="ARBA00002631"/>
    </source>
</evidence>
<dbReference type="SUPFAM" id="SSF52141">
    <property type="entry name" value="Uracil-DNA glycosylase-like"/>
    <property type="match status" value="1"/>
</dbReference>
<comment type="catalytic activity">
    <reaction evidence="1 9">
        <text>Hydrolyzes single-stranded DNA or mismatched double-stranded DNA and polynucleotides, releasing free uracil.</text>
        <dbReference type="EC" id="3.2.2.27"/>
    </reaction>
</comment>
<accession>A0A917DV91</accession>
<evidence type="ECO:0000256" key="9">
    <source>
        <dbReference type="HAMAP-Rule" id="MF_00148"/>
    </source>
</evidence>
<dbReference type="GO" id="GO:0004844">
    <property type="term" value="F:uracil DNA N-glycosylase activity"/>
    <property type="evidence" value="ECO:0007669"/>
    <property type="project" value="UniProtKB-UniRule"/>
</dbReference>
<dbReference type="Gene3D" id="3.40.470.10">
    <property type="entry name" value="Uracil-DNA glycosylase-like domain"/>
    <property type="match status" value="1"/>
</dbReference>
<evidence type="ECO:0000256" key="5">
    <source>
        <dbReference type="ARBA" id="ARBA00018429"/>
    </source>
</evidence>
<feature type="active site" description="Proton acceptor" evidence="9">
    <location>
        <position position="65"/>
    </location>
</feature>